<dbReference type="InterPro" id="IPR032808">
    <property type="entry name" value="DoxX"/>
</dbReference>
<organism evidence="6 7">
    <name type="scientific">Arenibacter algicola</name>
    <dbReference type="NCBI Taxonomy" id="616991"/>
    <lineage>
        <taxon>Bacteria</taxon>
        <taxon>Pseudomonadati</taxon>
        <taxon>Bacteroidota</taxon>
        <taxon>Flavobacteriia</taxon>
        <taxon>Flavobacteriales</taxon>
        <taxon>Flavobacteriaceae</taxon>
        <taxon>Arenibacter</taxon>
    </lineage>
</organism>
<feature type="transmembrane region" description="Helical" evidence="5">
    <location>
        <begin position="97"/>
        <end position="114"/>
    </location>
</feature>
<proteinExistence type="predicted"/>
<protein>
    <submittedName>
        <fullName evidence="6">DoxX-like protein</fullName>
    </submittedName>
</protein>
<feature type="transmembrane region" description="Helical" evidence="5">
    <location>
        <begin position="40"/>
        <end position="61"/>
    </location>
</feature>
<dbReference type="RefSeq" id="WP_142188660.1">
    <property type="nucleotide sequence ID" value="NZ_VHIF01000001.1"/>
</dbReference>
<keyword evidence="4 5" id="KW-0472">Membrane</keyword>
<sequence>MGFLTGLTFFSSISFLFFGIACFIIPEMKAEYIRYGLAKFRKIVGVLQLLGSGGLVFGYYYNSMVHALAAGGLSILMILGFIVRLRIRDNFFKSAPSLFYAVINALIFLLAIRAI</sequence>
<evidence type="ECO:0000256" key="5">
    <source>
        <dbReference type="SAM" id="Phobius"/>
    </source>
</evidence>
<feature type="transmembrane region" description="Helical" evidence="5">
    <location>
        <begin position="67"/>
        <end position="85"/>
    </location>
</feature>
<comment type="caution">
    <text evidence="6">The sequence shown here is derived from an EMBL/GenBank/DDBJ whole genome shotgun (WGS) entry which is preliminary data.</text>
</comment>
<evidence type="ECO:0000256" key="4">
    <source>
        <dbReference type="ARBA" id="ARBA00023136"/>
    </source>
</evidence>
<dbReference type="Proteomes" id="UP000315363">
    <property type="component" value="Unassembled WGS sequence"/>
</dbReference>
<keyword evidence="2 5" id="KW-0812">Transmembrane</keyword>
<accession>A0ABY3ABK3</accession>
<dbReference type="Pfam" id="PF13564">
    <property type="entry name" value="DoxX_2"/>
    <property type="match status" value="1"/>
</dbReference>
<dbReference type="EMBL" id="VHIF01000001">
    <property type="protein sequence ID" value="TQO36445.1"/>
    <property type="molecule type" value="Genomic_DNA"/>
</dbReference>
<comment type="subcellular location">
    <subcellularLocation>
        <location evidence="1">Membrane</location>
        <topology evidence="1">Multi-pass membrane protein</topology>
    </subcellularLocation>
</comment>
<feature type="transmembrane region" description="Helical" evidence="5">
    <location>
        <begin position="6"/>
        <end position="28"/>
    </location>
</feature>
<evidence type="ECO:0000256" key="2">
    <source>
        <dbReference type="ARBA" id="ARBA00022692"/>
    </source>
</evidence>
<keyword evidence="3 5" id="KW-1133">Transmembrane helix</keyword>
<evidence type="ECO:0000256" key="3">
    <source>
        <dbReference type="ARBA" id="ARBA00022989"/>
    </source>
</evidence>
<evidence type="ECO:0000256" key="1">
    <source>
        <dbReference type="ARBA" id="ARBA00004141"/>
    </source>
</evidence>
<reference evidence="6 7" key="1">
    <citation type="submission" date="2019-06" db="EMBL/GenBank/DDBJ databases">
        <title>A large-scale integrated study on North Sea by COGITO (Coastal Microbe Genomic &amp; Taxonomic Observatory).</title>
        <authorList>
            <person name="Teeling H."/>
        </authorList>
    </citation>
    <scope>NUCLEOTIDE SEQUENCE [LARGE SCALE GENOMIC DNA]</scope>
    <source>
        <strain evidence="6 7">MAR_2009_79</strain>
    </source>
</reference>
<keyword evidence="7" id="KW-1185">Reference proteome</keyword>
<name>A0ABY3ABK3_9FLAO</name>
<gene>
    <name evidence="6" type="ORF">GQ41_1021</name>
</gene>
<evidence type="ECO:0000313" key="6">
    <source>
        <dbReference type="EMBL" id="TQO36445.1"/>
    </source>
</evidence>
<evidence type="ECO:0000313" key="7">
    <source>
        <dbReference type="Proteomes" id="UP000315363"/>
    </source>
</evidence>